<keyword evidence="3" id="KW-1185">Reference proteome</keyword>
<sequence length="55" mass="5681">MSFSPALKGMLIITATLFALVCGLVWLAGVTVGIAFALLTPSAVTVAIRWGATRC</sequence>
<dbReference type="EMBL" id="JAPMXC010000010">
    <property type="protein sequence ID" value="MCY0389615.1"/>
    <property type="molecule type" value="Genomic_DNA"/>
</dbReference>
<keyword evidence="1" id="KW-1133">Transmembrane helix</keyword>
<comment type="caution">
    <text evidence="2">The sequence shown here is derived from an EMBL/GenBank/DDBJ whole genome shotgun (WGS) entry which is preliminary data.</text>
</comment>
<protein>
    <submittedName>
        <fullName evidence="2">Uncharacterized protein</fullName>
    </submittedName>
</protein>
<dbReference type="Proteomes" id="UP001082899">
    <property type="component" value="Unassembled WGS sequence"/>
</dbReference>
<gene>
    <name evidence="2" type="ORF">OVY01_20930</name>
</gene>
<evidence type="ECO:0000256" key="1">
    <source>
        <dbReference type="SAM" id="Phobius"/>
    </source>
</evidence>
<proteinExistence type="predicted"/>
<reference evidence="2" key="1">
    <citation type="submission" date="2022-11" db="EMBL/GenBank/DDBJ databases">
        <title>Robbsia betulipollinis sp. nov., isolated from pollen of birch (Betula pendula).</title>
        <authorList>
            <person name="Shi H."/>
            <person name="Ambika Manirajan B."/>
            <person name="Ratering S."/>
            <person name="Geissler-Plaum R."/>
            <person name="Schnell S."/>
        </authorList>
    </citation>
    <scope>NUCLEOTIDE SEQUENCE</scope>
    <source>
        <strain evidence="2">Bb-Pol-6</strain>
    </source>
</reference>
<dbReference type="RefSeq" id="WP_267849508.1">
    <property type="nucleotide sequence ID" value="NZ_JAPMXC010000010.1"/>
</dbReference>
<evidence type="ECO:0000313" key="3">
    <source>
        <dbReference type="Proteomes" id="UP001082899"/>
    </source>
</evidence>
<evidence type="ECO:0000313" key="2">
    <source>
        <dbReference type="EMBL" id="MCY0389615.1"/>
    </source>
</evidence>
<feature type="transmembrane region" description="Helical" evidence="1">
    <location>
        <begin position="12"/>
        <end position="39"/>
    </location>
</feature>
<name>A0ABT3ZUP5_9BURK</name>
<keyword evidence="1" id="KW-0472">Membrane</keyword>
<keyword evidence="1" id="KW-0812">Transmembrane</keyword>
<accession>A0ABT3ZUP5</accession>
<organism evidence="2 3">
    <name type="scientific">Robbsia betulipollinis</name>
    <dbReference type="NCBI Taxonomy" id="2981849"/>
    <lineage>
        <taxon>Bacteria</taxon>
        <taxon>Pseudomonadati</taxon>
        <taxon>Pseudomonadota</taxon>
        <taxon>Betaproteobacteria</taxon>
        <taxon>Burkholderiales</taxon>
        <taxon>Burkholderiaceae</taxon>
        <taxon>Robbsia</taxon>
    </lineage>
</organism>